<reference evidence="2" key="1">
    <citation type="submission" date="2014-11" db="EMBL/GenBank/DDBJ databases">
        <authorList>
            <person name="Otto D Thomas"/>
            <person name="Naeem Raeece"/>
        </authorList>
    </citation>
    <scope>NUCLEOTIDE SEQUENCE</scope>
</reference>
<feature type="region of interest" description="Disordered" evidence="1">
    <location>
        <begin position="171"/>
        <end position="222"/>
    </location>
</feature>
<organism evidence="2">
    <name type="scientific">Chromera velia CCMP2878</name>
    <dbReference type="NCBI Taxonomy" id="1169474"/>
    <lineage>
        <taxon>Eukaryota</taxon>
        <taxon>Sar</taxon>
        <taxon>Alveolata</taxon>
        <taxon>Colpodellida</taxon>
        <taxon>Chromeraceae</taxon>
        <taxon>Chromera</taxon>
    </lineage>
</organism>
<accession>A0A0G4FTW9</accession>
<name>A0A0G4FTW9_9ALVE</name>
<dbReference type="VEuPathDB" id="CryptoDB:Cvel_18622"/>
<gene>
    <name evidence="2" type="ORF">Cvel_18622</name>
</gene>
<evidence type="ECO:0000256" key="1">
    <source>
        <dbReference type="SAM" id="MobiDB-lite"/>
    </source>
</evidence>
<feature type="compositionally biased region" description="Polar residues" evidence="1">
    <location>
        <begin position="210"/>
        <end position="219"/>
    </location>
</feature>
<dbReference type="AlphaFoldDB" id="A0A0G4FTW9"/>
<evidence type="ECO:0000313" key="2">
    <source>
        <dbReference type="EMBL" id="CEM17881.1"/>
    </source>
</evidence>
<proteinExistence type="predicted"/>
<dbReference type="EMBL" id="CDMZ01000611">
    <property type="protein sequence ID" value="CEM17881.1"/>
    <property type="molecule type" value="Genomic_DNA"/>
</dbReference>
<sequence length="260" mass="29280">MANLGETDPLGTVPGRVSRAVTVLETVSDESFERLYFRLTKAAEGGSDRWRELADEIRRNPGDFLKGEGAVFSPSSEECKAIVQGREREWEEAASACRVRTNAEEVSLIARLFTYVFLVRQSTVDSVKQLNIFTGGSLVHRLRMWLFSRAANLVKDVLRFFGFTVCQRRATRAPQPAPRPAQSGGRGKGGYGRSRRSSRRSREGRGQPGVPQNVTQRSPGQVEALNKTYRTEIGKYWTLLFLRPVFERKRLFQSPAAIRP</sequence>
<protein>
    <submittedName>
        <fullName evidence="2">Uncharacterized protein</fullName>
    </submittedName>
</protein>